<dbReference type="PANTHER" id="PTHR30146:SF153">
    <property type="entry name" value="LACTOSE OPERON REPRESSOR"/>
    <property type="match status" value="1"/>
</dbReference>
<sequence length="353" mass="36736">MITLEDVARHAGVSLATASRVLNGSSRQVGAALRVRVESSAAKLGYRVDAAAQTLARGASNVVGVIIQDLTDPYFAAIADGAIRSADLHDMVVTLGTTYRDPEREIALVATLNAQRARAVLITGSRVDDAYLLGRLRAELEVYRASGGRVAMIGQDLLGTDTVAPLNREGARELAHAIAGQGHRRFAVLAGPKRLFTAADRTLGFLEGLSELGLPAPVVVHGGFDRDGGQAAAEELLDMGAEVTCVFAVNDVMAMGALAAFRARGVEVPGELSLAGFDDIPTLRDVVPSVTTVRLPLSHMGSMALDLALSSEDAPRVEPVAGQVVLRESVRKLGAPGTAATTTAPAAHTPVTP</sequence>
<dbReference type="PROSITE" id="PS50932">
    <property type="entry name" value="HTH_LACI_2"/>
    <property type="match status" value="1"/>
</dbReference>
<dbReference type="Proteomes" id="UP001596496">
    <property type="component" value="Unassembled WGS sequence"/>
</dbReference>
<dbReference type="InterPro" id="IPR000843">
    <property type="entry name" value="HTH_LacI"/>
</dbReference>
<dbReference type="CDD" id="cd01392">
    <property type="entry name" value="HTH_LacI"/>
    <property type="match status" value="1"/>
</dbReference>
<keyword evidence="2 5" id="KW-0238">DNA-binding</keyword>
<dbReference type="Pfam" id="PF00356">
    <property type="entry name" value="LacI"/>
    <property type="match status" value="1"/>
</dbReference>
<name>A0ABW2P2G9_9ACTN</name>
<dbReference type="Gene3D" id="3.40.50.2300">
    <property type="match status" value="2"/>
</dbReference>
<reference evidence="6" key="1">
    <citation type="journal article" date="2019" name="Int. J. Syst. Evol. Microbiol.">
        <title>The Global Catalogue of Microorganisms (GCM) 10K type strain sequencing project: providing services to taxonomists for standard genome sequencing and annotation.</title>
        <authorList>
            <consortium name="The Broad Institute Genomics Platform"/>
            <consortium name="The Broad Institute Genome Sequencing Center for Infectious Disease"/>
            <person name="Wu L."/>
            <person name="Ma J."/>
        </authorList>
    </citation>
    <scope>NUCLEOTIDE SEQUENCE [LARGE SCALE GENOMIC DNA]</scope>
    <source>
        <strain evidence="6">CECT 7649</strain>
    </source>
</reference>
<evidence type="ECO:0000256" key="3">
    <source>
        <dbReference type="ARBA" id="ARBA00023163"/>
    </source>
</evidence>
<accession>A0ABW2P2G9</accession>
<protein>
    <submittedName>
        <fullName evidence="5">LacI family DNA-binding transcriptional regulator</fullName>
    </submittedName>
</protein>
<dbReference type="PRINTS" id="PR00036">
    <property type="entry name" value="HTHLACI"/>
</dbReference>
<dbReference type="EMBL" id="JBHTCG010000002">
    <property type="protein sequence ID" value="MFC7381361.1"/>
    <property type="molecule type" value="Genomic_DNA"/>
</dbReference>
<proteinExistence type="predicted"/>
<dbReference type="GO" id="GO:0003677">
    <property type="term" value="F:DNA binding"/>
    <property type="evidence" value="ECO:0007669"/>
    <property type="project" value="UniProtKB-KW"/>
</dbReference>
<dbReference type="PANTHER" id="PTHR30146">
    <property type="entry name" value="LACI-RELATED TRANSCRIPTIONAL REPRESSOR"/>
    <property type="match status" value="1"/>
</dbReference>
<dbReference type="SMART" id="SM00354">
    <property type="entry name" value="HTH_LACI"/>
    <property type="match status" value="1"/>
</dbReference>
<dbReference type="SUPFAM" id="SSF53822">
    <property type="entry name" value="Periplasmic binding protein-like I"/>
    <property type="match status" value="1"/>
</dbReference>
<dbReference type="PROSITE" id="PS00356">
    <property type="entry name" value="HTH_LACI_1"/>
    <property type="match status" value="1"/>
</dbReference>
<organism evidence="5 6">
    <name type="scientific">Sphaerisporangium rhizosphaerae</name>
    <dbReference type="NCBI Taxonomy" id="2269375"/>
    <lineage>
        <taxon>Bacteria</taxon>
        <taxon>Bacillati</taxon>
        <taxon>Actinomycetota</taxon>
        <taxon>Actinomycetes</taxon>
        <taxon>Streptosporangiales</taxon>
        <taxon>Streptosporangiaceae</taxon>
        <taxon>Sphaerisporangium</taxon>
    </lineage>
</organism>
<evidence type="ECO:0000313" key="5">
    <source>
        <dbReference type="EMBL" id="MFC7381361.1"/>
    </source>
</evidence>
<evidence type="ECO:0000256" key="1">
    <source>
        <dbReference type="ARBA" id="ARBA00023015"/>
    </source>
</evidence>
<keyword evidence="1" id="KW-0805">Transcription regulation</keyword>
<evidence type="ECO:0000259" key="4">
    <source>
        <dbReference type="PROSITE" id="PS50932"/>
    </source>
</evidence>
<feature type="domain" description="HTH lacI-type" evidence="4">
    <location>
        <begin position="2"/>
        <end position="57"/>
    </location>
</feature>
<dbReference type="InterPro" id="IPR010982">
    <property type="entry name" value="Lambda_DNA-bd_dom_sf"/>
</dbReference>
<keyword evidence="3" id="KW-0804">Transcription</keyword>
<gene>
    <name evidence="5" type="ORF">ACFQSB_04015</name>
</gene>
<evidence type="ECO:0000313" key="6">
    <source>
        <dbReference type="Proteomes" id="UP001596496"/>
    </source>
</evidence>
<keyword evidence="6" id="KW-1185">Reference proteome</keyword>
<dbReference type="InterPro" id="IPR028082">
    <property type="entry name" value="Peripla_BP_I"/>
</dbReference>
<dbReference type="InterPro" id="IPR046335">
    <property type="entry name" value="LacI/GalR-like_sensor"/>
</dbReference>
<dbReference type="Pfam" id="PF13377">
    <property type="entry name" value="Peripla_BP_3"/>
    <property type="match status" value="1"/>
</dbReference>
<comment type="caution">
    <text evidence="5">The sequence shown here is derived from an EMBL/GenBank/DDBJ whole genome shotgun (WGS) entry which is preliminary data.</text>
</comment>
<evidence type="ECO:0000256" key="2">
    <source>
        <dbReference type="ARBA" id="ARBA00023125"/>
    </source>
</evidence>
<dbReference type="RefSeq" id="WP_380824270.1">
    <property type="nucleotide sequence ID" value="NZ_JBHTCG010000002.1"/>
</dbReference>
<dbReference type="SUPFAM" id="SSF47413">
    <property type="entry name" value="lambda repressor-like DNA-binding domains"/>
    <property type="match status" value="1"/>
</dbReference>
<dbReference type="Gene3D" id="1.10.260.40">
    <property type="entry name" value="lambda repressor-like DNA-binding domains"/>
    <property type="match status" value="1"/>
</dbReference>
<dbReference type="CDD" id="cd06267">
    <property type="entry name" value="PBP1_LacI_sugar_binding-like"/>
    <property type="match status" value="1"/>
</dbReference>